<comment type="caution">
    <text evidence="14">The sequence shown here is derived from an EMBL/GenBank/DDBJ whole genome shotgun (WGS) entry which is preliminary data.</text>
</comment>
<evidence type="ECO:0000256" key="5">
    <source>
        <dbReference type="ARBA" id="ARBA00022882"/>
    </source>
</evidence>
<comment type="subcellular location">
    <subcellularLocation>
        <location evidence="1">Membrane</location>
        <topology evidence="1">Multi-pass membrane protein</topology>
    </subcellularLocation>
</comment>
<evidence type="ECO:0000259" key="12">
    <source>
        <dbReference type="Pfam" id="PF07885"/>
    </source>
</evidence>
<evidence type="ECO:0000256" key="2">
    <source>
        <dbReference type="ARBA" id="ARBA00022448"/>
    </source>
</evidence>
<keyword evidence="10" id="KW-0407">Ion channel</keyword>
<keyword evidence="5" id="KW-0851">Voltage-gated channel</keyword>
<feature type="transmembrane region" description="Helical" evidence="11">
    <location>
        <begin position="102"/>
        <end position="121"/>
    </location>
</feature>
<dbReference type="SUPFAM" id="SSF81324">
    <property type="entry name" value="Voltage-gated potassium channels"/>
    <property type="match status" value="1"/>
</dbReference>
<dbReference type="SUPFAM" id="SSF81296">
    <property type="entry name" value="E set domains"/>
    <property type="match status" value="1"/>
</dbReference>
<dbReference type="Pfam" id="PF07885">
    <property type="entry name" value="Ion_trans_2"/>
    <property type="match status" value="1"/>
</dbReference>
<dbReference type="RefSeq" id="WP_264814391.1">
    <property type="nucleotide sequence ID" value="NZ_BAPV01000004.1"/>
</dbReference>
<evidence type="ECO:0000313" key="15">
    <source>
        <dbReference type="Proteomes" id="UP001062776"/>
    </source>
</evidence>
<dbReference type="Gene3D" id="2.60.40.1400">
    <property type="entry name" value="G protein-activated inward rectifier potassium channel 1"/>
    <property type="match status" value="1"/>
</dbReference>
<evidence type="ECO:0000256" key="10">
    <source>
        <dbReference type="ARBA" id="ARBA00023303"/>
    </source>
</evidence>
<keyword evidence="2" id="KW-0813">Transport</keyword>
<keyword evidence="3" id="KW-0633">Potassium transport</keyword>
<keyword evidence="15" id="KW-1185">Reference proteome</keyword>
<dbReference type="InterPro" id="IPR013099">
    <property type="entry name" value="K_chnl_dom"/>
</dbReference>
<sequence>MKGDHRQKGPVEWSRLLRGRVGLPLQGQENALDAVQQHDRSAVIRVGIGSNFWTDLYHHALTTSWPRFMGWSTLAYVVINLAFALLYRLCNAHINNAADLDLLALFFFSVQTLSTVGYGVMAPTGHIANALVSIEALLGMMINALSTGVVFARFSRPRAQILFSQVGVISQQASPPALCIRLANSRKSAVLAMEVQLSLSQFVIGEGGYPTRIFSPLKLLQSQVPELRFIETLVHPIDSTSPLTLLSLEQLDATHAEILVTVRGTDEATGQAVLLQRSYDHARMIRGMRFVDMVIHDGQGVYRIDYRRLHDIEEEVDRAL</sequence>
<accession>A0ABQ0PYC3</accession>
<dbReference type="InterPro" id="IPR041647">
    <property type="entry name" value="IRK_C"/>
</dbReference>
<reference evidence="14" key="1">
    <citation type="submission" date="2013-04" db="EMBL/GenBank/DDBJ databases">
        <title>The genome sequencing project of 58 acetic acid bacteria.</title>
        <authorList>
            <person name="Okamoto-Kainuma A."/>
            <person name="Ishikawa M."/>
            <person name="Umino S."/>
            <person name="Koizumi Y."/>
            <person name="Shiwa Y."/>
            <person name="Yoshikawa H."/>
            <person name="Matsutani M."/>
            <person name="Matsushita K."/>
        </authorList>
    </citation>
    <scope>NUCLEOTIDE SEQUENCE</scope>
    <source>
        <strain evidence="14">NRIC 0535</strain>
    </source>
</reference>
<evidence type="ECO:0000256" key="11">
    <source>
        <dbReference type="SAM" id="Phobius"/>
    </source>
</evidence>
<dbReference type="InterPro" id="IPR013518">
    <property type="entry name" value="K_chnl_inward-rec_Kir_cyto"/>
</dbReference>
<gene>
    <name evidence="14" type="ORF">AA0535_0562</name>
</gene>
<feature type="transmembrane region" description="Helical" evidence="11">
    <location>
        <begin position="127"/>
        <end position="152"/>
    </location>
</feature>
<evidence type="ECO:0000256" key="9">
    <source>
        <dbReference type="ARBA" id="ARBA00023136"/>
    </source>
</evidence>
<keyword evidence="4 11" id="KW-0812">Transmembrane</keyword>
<dbReference type="InterPro" id="IPR016449">
    <property type="entry name" value="K_chnl_inward-rec_Kir"/>
</dbReference>
<keyword evidence="8" id="KW-0406">Ion transport</keyword>
<evidence type="ECO:0000256" key="7">
    <source>
        <dbReference type="ARBA" id="ARBA00022989"/>
    </source>
</evidence>
<feature type="transmembrane region" description="Helical" evidence="11">
    <location>
        <begin position="68"/>
        <end position="90"/>
    </location>
</feature>
<dbReference type="PANTHER" id="PTHR11767">
    <property type="entry name" value="INWARD RECTIFIER POTASSIUM CHANNEL"/>
    <property type="match status" value="1"/>
</dbReference>
<dbReference type="InterPro" id="IPR014756">
    <property type="entry name" value="Ig_E-set"/>
</dbReference>
<proteinExistence type="predicted"/>
<evidence type="ECO:0000259" key="13">
    <source>
        <dbReference type="Pfam" id="PF17655"/>
    </source>
</evidence>
<organism evidence="14 15">
    <name type="scientific">Asaia krungthepensis NRIC 0535</name>
    <dbReference type="NCBI Taxonomy" id="1307925"/>
    <lineage>
        <taxon>Bacteria</taxon>
        <taxon>Pseudomonadati</taxon>
        <taxon>Pseudomonadota</taxon>
        <taxon>Alphaproteobacteria</taxon>
        <taxon>Acetobacterales</taxon>
        <taxon>Acetobacteraceae</taxon>
        <taxon>Asaia</taxon>
    </lineage>
</organism>
<feature type="domain" description="Inward rectifier potassium channel C-terminal" evidence="13">
    <location>
        <begin position="161"/>
        <end position="314"/>
    </location>
</feature>
<keyword evidence="7 11" id="KW-1133">Transmembrane helix</keyword>
<evidence type="ECO:0000256" key="6">
    <source>
        <dbReference type="ARBA" id="ARBA00022958"/>
    </source>
</evidence>
<keyword evidence="9 11" id="KW-0472">Membrane</keyword>
<dbReference type="Pfam" id="PF17655">
    <property type="entry name" value="IRK_C"/>
    <property type="match status" value="1"/>
</dbReference>
<dbReference type="PANTHER" id="PTHR11767:SF102">
    <property type="entry name" value="INWARDLY RECTIFYING POTASSIUM CHANNEL 1, ISOFORM F"/>
    <property type="match status" value="1"/>
</dbReference>
<dbReference type="Gene3D" id="1.10.287.70">
    <property type="match status" value="1"/>
</dbReference>
<evidence type="ECO:0000256" key="1">
    <source>
        <dbReference type="ARBA" id="ARBA00004141"/>
    </source>
</evidence>
<protein>
    <submittedName>
        <fullName evidence="14">ATP-sensitive potassium transporter</fullName>
    </submittedName>
</protein>
<name>A0ABQ0PYC3_9PROT</name>
<feature type="domain" description="Potassium channel" evidence="12">
    <location>
        <begin position="77"/>
        <end position="154"/>
    </location>
</feature>
<dbReference type="EMBL" id="BAPV01000004">
    <property type="protein sequence ID" value="GBQ84671.1"/>
    <property type="molecule type" value="Genomic_DNA"/>
</dbReference>
<dbReference type="PRINTS" id="PR01320">
    <property type="entry name" value="KIRCHANNEL"/>
</dbReference>
<evidence type="ECO:0000256" key="3">
    <source>
        <dbReference type="ARBA" id="ARBA00022538"/>
    </source>
</evidence>
<evidence type="ECO:0000313" key="14">
    <source>
        <dbReference type="EMBL" id="GBQ84671.1"/>
    </source>
</evidence>
<keyword evidence="6" id="KW-0630">Potassium</keyword>
<dbReference type="Proteomes" id="UP001062776">
    <property type="component" value="Unassembled WGS sequence"/>
</dbReference>
<evidence type="ECO:0000256" key="4">
    <source>
        <dbReference type="ARBA" id="ARBA00022692"/>
    </source>
</evidence>
<evidence type="ECO:0000256" key="8">
    <source>
        <dbReference type="ARBA" id="ARBA00023065"/>
    </source>
</evidence>